<dbReference type="GO" id="GO:0016787">
    <property type="term" value="F:hydrolase activity"/>
    <property type="evidence" value="ECO:0007669"/>
    <property type="project" value="UniProtKB-KW"/>
</dbReference>
<dbReference type="SUPFAM" id="SSF56281">
    <property type="entry name" value="Metallo-hydrolase/oxidoreductase"/>
    <property type="match status" value="1"/>
</dbReference>
<sequence length="198" mass="21355">MTVEWIRGTGYYANSYVCGNVLFDAGIMPDQISGYCDEIDTIVLTHCHYDHIAHVKEIQALTGGKVCIHHLDAPGLTEGSISLSVMFGERSPGIIPDRILNDGDVISGIKIIHTPGHTPGGICGYIEEEKALMSGDTVFTDGGYGRFDFPGGSADDLEKSIDKLSVYDIEGLYPGHGIPVQSNGKGHILSALKMIRLY</sequence>
<dbReference type="RefSeq" id="WP_004076838.1">
    <property type="nucleotide sequence ID" value="NZ_CM001436.1"/>
</dbReference>
<dbReference type="Proteomes" id="UP000005741">
    <property type="component" value="Chromosome"/>
</dbReference>
<keyword evidence="7" id="KW-1185">Reference proteome</keyword>
<feature type="domain" description="Metallo-beta-lactamase" evidence="5">
    <location>
        <begin position="12"/>
        <end position="176"/>
    </location>
</feature>
<dbReference type="CDD" id="cd06262">
    <property type="entry name" value="metallo-hydrolase-like_MBL-fold"/>
    <property type="match status" value="1"/>
</dbReference>
<reference evidence="6 7" key="1">
    <citation type="submission" date="2011-10" db="EMBL/GenBank/DDBJ databases">
        <title>The Improved High-Quality Draft genome of Methanoplanus limicola DSM 2279.</title>
        <authorList>
            <consortium name="US DOE Joint Genome Institute (JGI-PGF)"/>
            <person name="Lucas S."/>
            <person name="Copeland A."/>
            <person name="Lapidus A."/>
            <person name="Glavina del Rio T."/>
            <person name="Dalin E."/>
            <person name="Tice H."/>
            <person name="Bruce D."/>
            <person name="Goodwin L."/>
            <person name="Pitluck S."/>
            <person name="Peters L."/>
            <person name="Mikhailova N."/>
            <person name="Lu M."/>
            <person name="Kyrpides N."/>
            <person name="Mavromatis K."/>
            <person name="Ivanova N."/>
            <person name="Markowitz V."/>
            <person name="Cheng J.-F."/>
            <person name="Hugenholtz P."/>
            <person name="Woyke T."/>
            <person name="Wu D."/>
            <person name="Wirth R."/>
            <person name="Brambilla E.-M."/>
            <person name="Klenk H.-P."/>
            <person name="Eisen J.A."/>
        </authorList>
    </citation>
    <scope>NUCLEOTIDE SEQUENCE [LARGE SCALE GENOMIC DNA]</scope>
    <source>
        <strain evidence="6 7">DSM 2279</strain>
    </source>
</reference>
<dbReference type="EMBL" id="CM001436">
    <property type="protein sequence ID" value="EHQ35107.1"/>
    <property type="molecule type" value="Genomic_DNA"/>
</dbReference>
<organism evidence="6 7">
    <name type="scientific">Methanoplanus limicola DSM 2279</name>
    <dbReference type="NCBI Taxonomy" id="937775"/>
    <lineage>
        <taxon>Archaea</taxon>
        <taxon>Methanobacteriati</taxon>
        <taxon>Methanobacteriota</taxon>
        <taxon>Stenosarchaea group</taxon>
        <taxon>Methanomicrobia</taxon>
        <taxon>Methanomicrobiales</taxon>
        <taxon>Methanomicrobiaceae</taxon>
        <taxon>Methanoplanus</taxon>
    </lineage>
</organism>
<comment type="cofactor">
    <cofactor evidence="1">
        <name>Zn(2+)</name>
        <dbReference type="ChEBI" id="CHEBI:29105"/>
    </cofactor>
</comment>
<evidence type="ECO:0000256" key="3">
    <source>
        <dbReference type="ARBA" id="ARBA00022801"/>
    </source>
</evidence>
<keyword evidence="2" id="KW-0479">Metal-binding</keyword>
<dbReference type="Pfam" id="PF00753">
    <property type="entry name" value="Lactamase_B"/>
    <property type="match status" value="1"/>
</dbReference>
<dbReference type="Gene3D" id="3.60.15.10">
    <property type="entry name" value="Ribonuclease Z/Hydroxyacylglutathione hydrolase-like"/>
    <property type="match status" value="1"/>
</dbReference>
<dbReference type="PANTHER" id="PTHR46233">
    <property type="entry name" value="HYDROXYACYLGLUTATHIONE HYDROLASE GLOC"/>
    <property type="match status" value="1"/>
</dbReference>
<evidence type="ECO:0000256" key="2">
    <source>
        <dbReference type="ARBA" id="ARBA00022723"/>
    </source>
</evidence>
<evidence type="ECO:0000313" key="6">
    <source>
        <dbReference type="EMBL" id="EHQ35107.1"/>
    </source>
</evidence>
<keyword evidence="4" id="KW-0862">Zinc</keyword>
<dbReference type="InterPro" id="IPR036866">
    <property type="entry name" value="RibonucZ/Hydroxyglut_hydro"/>
</dbReference>
<proteinExistence type="predicted"/>
<dbReference type="PANTHER" id="PTHR46233:SF3">
    <property type="entry name" value="HYDROXYACYLGLUTATHIONE HYDROLASE GLOC"/>
    <property type="match status" value="1"/>
</dbReference>
<accession>H1YZ83</accession>
<dbReference type="STRING" id="937775.Metlim_0985"/>
<keyword evidence="3" id="KW-0378">Hydrolase</keyword>
<evidence type="ECO:0000313" key="7">
    <source>
        <dbReference type="Proteomes" id="UP000005741"/>
    </source>
</evidence>
<dbReference type="AlphaFoldDB" id="H1YZ83"/>
<dbReference type="SMART" id="SM00849">
    <property type="entry name" value="Lactamase_B"/>
    <property type="match status" value="1"/>
</dbReference>
<dbReference type="InterPro" id="IPR051453">
    <property type="entry name" value="MBL_Glyoxalase_II"/>
</dbReference>
<dbReference type="FunCoup" id="H1YZ83">
    <property type="interactions" value="20"/>
</dbReference>
<dbReference type="InParanoid" id="H1YZ83"/>
<name>H1YZ83_9EURY</name>
<evidence type="ECO:0000256" key="1">
    <source>
        <dbReference type="ARBA" id="ARBA00001947"/>
    </source>
</evidence>
<evidence type="ECO:0000256" key="4">
    <source>
        <dbReference type="ARBA" id="ARBA00022833"/>
    </source>
</evidence>
<dbReference type="HOGENOM" id="CLU_030571_5_1_2"/>
<gene>
    <name evidence="6" type="ORF">Metlim_0985</name>
</gene>
<dbReference type="OrthoDB" id="197151at2157"/>
<dbReference type="InterPro" id="IPR001279">
    <property type="entry name" value="Metallo-B-lactamas"/>
</dbReference>
<protein>
    <submittedName>
        <fullName evidence="6">Beta-lactamase domain-containing protein</fullName>
    </submittedName>
</protein>
<dbReference type="GO" id="GO:0046872">
    <property type="term" value="F:metal ion binding"/>
    <property type="evidence" value="ECO:0007669"/>
    <property type="project" value="UniProtKB-KW"/>
</dbReference>
<evidence type="ECO:0000259" key="5">
    <source>
        <dbReference type="SMART" id="SM00849"/>
    </source>
</evidence>